<dbReference type="InterPro" id="IPR004143">
    <property type="entry name" value="BPL_LPL_catalytic"/>
</dbReference>
<evidence type="ECO:0000313" key="6">
    <source>
        <dbReference type="Proteomes" id="UP000243217"/>
    </source>
</evidence>
<proteinExistence type="inferred from homology"/>
<organism evidence="5 6">
    <name type="scientific">Thraustotheca clavata</name>
    <dbReference type="NCBI Taxonomy" id="74557"/>
    <lineage>
        <taxon>Eukaryota</taxon>
        <taxon>Sar</taxon>
        <taxon>Stramenopiles</taxon>
        <taxon>Oomycota</taxon>
        <taxon>Saprolegniomycetes</taxon>
        <taxon>Saprolegniales</taxon>
        <taxon>Achlyaceae</taxon>
        <taxon>Thraustotheca</taxon>
    </lineage>
</organism>
<dbReference type="GO" id="GO:0003735">
    <property type="term" value="F:structural constituent of ribosome"/>
    <property type="evidence" value="ECO:0007669"/>
    <property type="project" value="InterPro"/>
</dbReference>
<dbReference type="InterPro" id="IPR045864">
    <property type="entry name" value="aa-tRNA-synth_II/BPL/LPL"/>
</dbReference>
<feature type="domain" description="BPL/LPL catalytic" evidence="4">
    <location>
        <begin position="171"/>
        <end position="363"/>
    </location>
</feature>
<dbReference type="InterPro" id="IPR020939">
    <property type="entry name" value="Ribosomal_bL34_CS"/>
</dbReference>
<dbReference type="PANTHER" id="PTHR43506:SF1">
    <property type="entry name" value="BPL_LPL CATALYTIC DOMAIN-CONTAINING PROTEIN"/>
    <property type="match status" value="1"/>
</dbReference>
<dbReference type="OrthoDB" id="201621at2759"/>
<keyword evidence="6" id="KW-1185">Reference proteome</keyword>
<dbReference type="GO" id="GO:0006412">
    <property type="term" value="P:translation"/>
    <property type="evidence" value="ECO:0007669"/>
    <property type="project" value="InterPro"/>
</dbReference>
<dbReference type="PANTHER" id="PTHR43506">
    <property type="entry name" value="BIOTIN/LIPOATE A/B PROTEIN LIGASE FAMILY"/>
    <property type="match status" value="1"/>
</dbReference>
<dbReference type="AlphaFoldDB" id="A0A1V9Y7H9"/>
<dbReference type="InterPro" id="IPR000271">
    <property type="entry name" value="Ribosomal_bL34"/>
</dbReference>
<keyword evidence="3" id="KW-0687">Ribonucleoprotein</keyword>
<dbReference type="Gene3D" id="1.10.287.3980">
    <property type="match status" value="1"/>
</dbReference>
<evidence type="ECO:0000256" key="1">
    <source>
        <dbReference type="ARBA" id="ARBA00010111"/>
    </source>
</evidence>
<evidence type="ECO:0000256" key="2">
    <source>
        <dbReference type="ARBA" id="ARBA00022980"/>
    </source>
</evidence>
<sequence>MLRVARPVLRAFSQPRALALRSMSLEAFSASSHSIMPIQASFGMTIPQVVPSSTLIPTMIECPEVSDALEPIMAVKRTYQPSVLRRKRKFGFRVRKASLGGRKTLKNRFLKGRKRFNIKLKYAIFMSIIGRMKQYVNFLMHSVLPKLRVLRLQRISIFDQLVLEEALFRADKDNWFIWNERTGNPKIVMGISGKPEKLLNVPDVAKDKIPVIKRFSGGGTVVVDDNTLFTTFIVNTDAKPHVKPYPREIMEWSSSFFTPLFDDITKHTETFALREDDYVFGNRKFGGNAQSISKDRWLHHTSFLWDYCANNMQYLQNPTKQPAYRAQRDHTEFLCKLKEYVPSRDVLFDAFEKHLAAHFDVTDVELAEHEWKEILEREHRRTTKWVDVK</sequence>
<evidence type="ECO:0000313" key="5">
    <source>
        <dbReference type="EMBL" id="OQR81682.1"/>
    </source>
</evidence>
<dbReference type="SUPFAM" id="SSF55681">
    <property type="entry name" value="Class II aaRS and biotin synthetases"/>
    <property type="match status" value="1"/>
</dbReference>
<dbReference type="Gene3D" id="3.30.930.10">
    <property type="entry name" value="Bira Bifunctional Protein, Domain 2"/>
    <property type="match status" value="1"/>
</dbReference>
<reference evidence="5 6" key="1">
    <citation type="journal article" date="2014" name="Genome Biol. Evol.">
        <title>The secreted proteins of Achlya hypogyna and Thraustotheca clavata identify the ancestral oomycete secretome and reveal gene acquisitions by horizontal gene transfer.</title>
        <authorList>
            <person name="Misner I."/>
            <person name="Blouin N."/>
            <person name="Leonard G."/>
            <person name="Richards T.A."/>
            <person name="Lane C.E."/>
        </authorList>
    </citation>
    <scope>NUCLEOTIDE SEQUENCE [LARGE SCALE GENOMIC DNA]</scope>
    <source>
        <strain evidence="5 6">ATCC 34112</strain>
    </source>
</reference>
<dbReference type="Proteomes" id="UP000243217">
    <property type="component" value="Unassembled WGS sequence"/>
</dbReference>
<dbReference type="HAMAP" id="MF_00391">
    <property type="entry name" value="Ribosomal_bL34"/>
    <property type="match status" value="1"/>
</dbReference>
<dbReference type="GO" id="GO:1990904">
    <property type="term" value="C:ribonucleoprotein complex"/>
    <property type="evidence" value="ECO:0007669"/>
    <property type="project" value="UniProtKB-KW"/>
</dbReference>
<dbReference type="InterPro" id="IPR053264">
    <property type="entry name" value="Lipoate-ligase_2_inactive"/>
</dbReference>
<dbReference type="EMBL" id="JNBS01004931">
    <property type="protein sequence ID" value="OQR81682.1"/>
    <property type="molecule type" value="Genomic_DNA"/>
</dbReference>
<comment type="caution">
    <text evidence="5">The sequence shown here is derived from an EMBL/GenBank/DDBJ whole genome shotgun (WGS) entry which is preliminary data.</text>
</comment>
<protein>
    <recommendedName>
        <fullName evidence="4">BPL/LPL catalytic domain-containing protein</fullName>
    </recommendedName>
</protein>
<dbReference type="CDD" id="cd16443">
    <property type="entry name" value="LplA"/>
    <property type="match status" value="1"/>
</dbReference>
<name>A0A1V9Y7H9_9STRA</name>
<keyword evidence="2" id="KW-0689">Ribosomal protein</keyword>
<dbReference type="STRING" id="74557.A0A1V9Y7H9"/>
<dbReference type="Pfam" id="PF00468">
    <property type="entry name" value="Ribosomal_L34"/>
    <property type="match status" value="1"/>
</dbReference>
<dbReference type="PROSITE" id="PS00784">
    <property type="entry name" value="RIBOSOMAL_L34"/>
    <property type="match status" value="1"/>
</dbReference>
<evidence type="ECO:0000256" key="3">
    <source>
        <dbReference type="ARBA" id="ARBA00023274"/>
    </source>
</evidence>
<dbReference type="PROSITE" id="PS51733">
    <property type="entry name" value="BPL_LPL_CATALYTIC"/>
    <property type="match status" value="1"/>
</dbReference>
<dbReference type="GO" id="GO:0005840">
    <property type="term" value="C:ribosome"/>
    <property type="evidence" value="ECO:0007669"/>
    <property type="project" value="UniProtKB-KW"/>
</dbReference>
<dbReference type="Pfam" id="PF21948">
    <property type="entry name" value="LplA-B_cat"/>
    <property type="match status" value="1"/>
</dbReference>
<gene>
    <name evidence="5" type="ORF">THRCLA_11516</name>
</gene>
<accession>A0A1V9Y7H9</accession>
<evidence type="ECO:0000259" key="4">
    <source>
        <dbReference type="PROSITE" id="PS51733"/>
    </source>
</evidence>
<comment type="similarity">
    <text evidence="1">Belongs to the bacterial ribosomal protein bL34 family.</text>
</comment>
<dbReference type="NCBIfam" id="TIGR01030">
    <property type="entry name" value="rpmH_bact"/>
    <property type="match status" value="1"/>
</dbReference>